<reference evidence="2 3" key="1">
    <citation type="submission" date="2018-06" db="EMBL/GenBank/DDBJ databases">
        <title>Paenibacillus imtechensis sp. nov.</title>
        <authorList>
            <person name="Pinnaka A.K."/>
            <person name="Singh H."/>
            <person name="Kaur M."/>
        </authorList>
    </citation>
    <scope>NUCLEOTIDE SEQUENCE [LARGE SCALE GENOMIC DNA]</scope>
    <source>
        <strain evidence="2 3">SMB1</strain>
    </source>
</reference>
<feature type="transmembrane region" description="Helical" evidence="1">
    <location>
        <begin position="49"/>
        <end position="69"/>
    </location>
</feature>
<evidence type="ECO:0000313" key="3">
    <source>
        <dbReference type="Proteomes" id="UP000249522"/>
    </source>
</evidence>
<gene>
    <name evidence="2" type="ORF">DNH61_01590</name>
</gene>
<sequence length="77" mass="8985">MDIDELKQALHDIGNRIGGIDDQVWRFSSSLSTDLKVLTMEVNRLGDRLWYANCILTLLAVLMIVKLFMDFKRSRRK</sequence>
<dbReference type="EMBL" id="QKRB01000010">
    <property type="protein sequence ID" value="PZD97591.1"/>
    <property type="molecule type" value="Genomic_DNA"/>
</dbReference>
<keyword evidence="1" id="KW-1133">Transmembrane helix</keyword>
<evidence type="ECO:0000256" key="1">
    <source>
        <dbReference type="SAM" id="Phobius"/>
    </source>
</evidence>
<proteinExistence type="predicted"/>
<evidence type="ECO:0000313" key="2">
    <source>
        <dbReference type="EMBL" id="PZD97591.1"/>
    </source>
</evidence>
<keyword evidence="1" id="KW-0472">Membrane</keyword>
<keyword evidence="1" id="KW-0812">Transmembrane</keyword>
<dbReference type="AlphaFoldDB" id="A0A2W1M0Y5"/>
<organism evidence="2 3">
    <name type="scientific">Paenibacillus sambharensis</name>
    <dbReference type="NCBI Taxonomy" id="1803190"/>
    <lineage>
        <taxon>Bacteria</taxon>
        <taxon>Bacillati</taxon>
        <taxon>Bacillota</taxon>
        <taxon>Bacilli</taxon>
        <taxon>Bacillales</taxon>
        <taxon>Paenibacillaceae</taxon>
        <taxon>Paenibacillus</taxon>
    </lineage>
</organism>
<keyword evidence="3" id="KW-1185">Reference proteome</keyword>
<comment type="caution">
    <text evidence="2">The sequence shown here is derived from an EMBL/GenBank/DDBJ whole genome shotgun (WGS) entry which is preliminary data.</text>
</comment>
<accession>A0A2W1M0Y5</accession>
<protein>
    <submittedName>
        <fullName evidence="2">Uncharacterized protein</fullName>
    </submittedName>
</protein>
<name>A0A2W1M0Y5_9BACL</name>
<dbReference type="Proteomes" id="UP000249522">
    <property type="component" value="Unassembled WGS sequence"/>
</dbReference>